<sequence length="149" mass="16364">MPNLQPHHQPEPPATTNARRRHAPAHNYTARSRSSEGINAALPAPFQDGRQVRLTTWRGPRIRHEPAHGPGHALEAADGADAGGREVSIRRAHHGLYYGGTRLPNIPETAMQARSQLGFPTNTALQQARFGRRFIVIPLNHQDAETGSD</sequence>
<name>A0A0P7AES9_9HYPO</name>
<accession>A0A0P7AES9</accession>
<keyword evidence="3" id="KW-1185">Reference proteome</keyword>
<dbReference type="AlphaFoldDB" id="A0A0P7AES9"/>
<evidence type="ECO:0000313" key="2">
    <source>
        <dbReference type="EMBL" id="KPM35739.1"/>
    </source>
</evidence>
<gene>
    <name evidence="2" type="ORF">AK830_g10828</name>
</gene>
<reference evidence="2 3" key="1">
    <citation type="submission" date="2015-09" db="EMBL/GenBank/DDBJ databases">
        <title>Draft genome of a European isolate of the apple canker pathogen Neonectria ditissima.</title>
        <authorList>
            <person name="Gomez-Cortecero A."/>
            <person name="Harrison R.J."/>
            <person name="Armitage A.D."/>
        </authorList>
    </citation>
    <scope>NUCLEOTIDE SEQUENCE [LARGE SCALE GENOMIC DNA]</scope>
    <source>
        <strain evidence="2 3">R09/05</strain>
    </source>
</reference>
<organism evidence="2 3">
    <name type="scientific">Neonectria ditissima</name>
    <dbReference type="NCBI Taxonomy" id="78410"/>
    <lineage>
        <taxon>Eukaryota</taxon>
        <taxon>Fungi</taxon>
        <taxon>Dikarya</taxon>
        <taxon>Ascomycota</taxon>
        <taxon>Pezizomycotina</taxon>
        <taxon>Sordariomycetes</taxon>
        <taxon>Hypocreomycetidae</taxon>
        <taxon>Hypocreales</taxon>
        <taxon>Nectriaceae</taxon>
        <taxon>Neonectria</taxon>
    </lineage>
</organism>
<comment type="caution">
    <text evidence="2">The sequence shown here is derived from an EMBL/GenBank/DDBJ whole genome shotgun (WGS) entry which is preliminary data.</text>
</comment>
<dbReference type="Proteomes" id="UP000050424">
    <property type="component" value="Unassembled WGS sequence"/>
</dbReference>
<proteinExistence type="predicted"/>
<dbReference type="EMBL" id="LKCW01000235">
    <property type="protein sequence ID" value="KPM35739.1"/>
    <property type="molecule type" value="Genomic_DNA"/>
</dbReference>
<feature type="region of interest" description="Disordered" evidence="1">
    <location>
        <begin position="1"/>
        <end position="83"/>
    </location>
</feature>
<evidence type="ECO:0000256" key="1">
    <source>
        <dbReference type="SAM" id="MobiDB-lite"/>
    </source>
</evidence>
<protein>
    <submittedName>
        <fullName evidence="2">Uncharacterized protein</fullName>
    </submittedName>
</protein>
<evidence type="ECO:0000313" key="3">
    <source>
        <dbReference type="Proteomes" id="UP000050424"/>
    </source>
</evidence>